<protein>
    <submittedName>
        <fullName evidence="2">E3 ubiquitin-protein ligase RNF4-like</fullName>
    </submittedName>
</protein>
<reference evidence="2" key="1">
    <citation type="submission" date="2025-08" db="UniProtKB">
        <authorList>
            <consortium name="RefSeq"/>
        </authorList>
    </citation>
    <scope>IDENTIFICATION</scope>
</reference>
<sequence length="179" mass="20487">MNTRTCCGSMVNARQAHKPSGEGGPTPEMAPEVELIELMESDGDEVVDLTCESSEPTVIDLTHNDSVVITEKRRSRRNTRPLESQTDSCMVSSDEEESMRNRDVYVINSVHHNALPGYIWCRICMDGYSEIEQSRRRIYSTECGHIFCSQCLRNSLKYTKTCPVCLKKIYGHQYHRIYI</sequence>
<name>A0AC54ZGQ5_ORYAF</name>
<gene>
    <name evidence="2" type="primary">LOC103192336</name>
</gene>
<organism evidence="1 2">
    <name type="scientific">Orycteropus afer afer</name>
    <dbReference type="NCBI Taxonomy" id="1230840"/>
    <lineage>
        <taxon>Eukaryota</taxon>
        <taxon>Metazoa</taxon>
        <taxon>Chordata</taxon>
        <taxon>Craniata</taxon>
        <taxon>Vertebrata</taxon>
        <taxon>Euteleostomi</taxon>
        <taxon>Mammalia</taxon>
        <taxon>Eutheria</taxon>
        <taxon>Afrotheria</taxon>
        <taxon>Tubulidentata</taxon>
        <taxon>Orycteropodidae</taxon>
        <taxon>Orycteropus</taxon>
    </lineage>
</organism>
<dbReference type="Proteomes" id="UP000694850">
    <property type="component" value="Unplaced"/>
</dbReference>
<proteinExistence type="predicted"/>
<accession>A0AC54ZGQ5</accession>
<dbReference type="RefSeq" id="XP_042639620.1">
    <property type="nucleotide sequence ID" value="XM_042783686.1"/>
</dbReference>
<evidence type="ECO:0000313" key="2">
    <source>
        <dbReference type="RefSeq" id="XP_042639620.1"/>
    </source>
</evidence>
<keyword evidence="1" id="KW-1185">Reference proteome</keyword>
<evidence type="ECO:0000313" key="1">
    <source>
        <dbReference type="Proteomes" id="UP000694850"/>
    </source>
</evidence>